<accession>Q7UYL8</accession>
<dbReference type="Proteomes" id="UP000001025">
    <property type="component" value="Chromosome"/>
</dbReference>
<keyword evidence="2" id="KW-1185">Reference proteome</keyword>
<dbReference type="HOGENOM" id="CLU_3011280_0_0_0"/>
<dbReference type="EnsemblBacteria" id="CAD71624">
    <property type="protein sequence ID" value="CAD71624"/>
    <property type="gene ID" value="RB514"/>
</dbReference>
<dbReference type="STRING" id="243090.RB514"/>
<sequence>MAYDARMLEQNALHRSPWQFGSIGESRTSVTSQCSLQSNRGLFHVTLVFIATQSSR</sequence>
<reference evidence="1 2" key="1">
    <citation type="journal article" date="2003" name="Proc. Natl. Acad. Sci. U.S.A.">
        <title>Complete genome sequence of the marine planctomycete Pirellula sp. strain 1.</title>
        <authorList>
            <person name="Gloeckner F.O."/>
            <person name="Kube M."/>
            <person name="Bauer M."/>
            <person name="Teeling H."/>
            <person name="Lombardot T."/>
            <person name="Ludwig W."/>
            <person name="Gade D."/>
            <person name="Beck A."/>
            <person name="Borzym K."/>
            <person name="Heitmann K."/>
            <person name="Rabus R."/>
            <person name="Schlesner H."/>
            <person name="Amann R."/>
            <person name="Reinhardt R."/>
        </authorList>
    </citation>
    <scope>NUCLEOTIDE SEQUENCE [LARGE SCALE GENOMIC DNA]</scope>
    <source>
        <strain evidence="2">DSM 10527 / NCIMB 13988 / SH1</strain>
    </source>
</reference>
<evidence type="ECO:0000313" key="1">
    <source>
        <dbReference type="EMBL" id="CAD71624.1"/>
    </source>
</evidence>
<proteinExistence type="predicted"/>
<dbReference type="KEGG" id="rba:RB514"/>
<name>Q7UYL8_RHOBA</name>
<protein>
    <submittedName>
        <fullName evidence="1">Uncharacterized protein</fullName>
    </submittedName>
</protein>
<dbReference type="EMBL" id="BX294133">
    <property type="protein sequence ID" value="CAD71624.1"/>
    <property type="molecule type" value="Genomic_DNA"/>
</dbReference>
<dbReference type="AlphaFoldDB" id="Q7UYL8"/>
<gene>
    <name evidence="1" type="ordered locus">RB514</name>
</gene>
<evidence type="ECO:0000313" key="2">
    <source>
        <dbReference type="Proteomes" id="UP000001025"/>
    </source>
</evidence>
<organism evidence="1 2">
    <name type="scientific">Rhodopirellula baltica (strain DSM 10527 / NCIMB 13988 / SH1)</name>
    <dbReference type="NCBI Taxonomy" id="243090"/>
    <lineage>
        <taxon>Bacteria</taxon>
        <taxon>Pseudomonadati</taxon>
        <taxon>Planctomycetota</taxon>
        <taxon>Planctomycetia</taxon>
        <taxon>Pirellulales</taxon>
        <taxon>Pirellulaceae</taxon>
        <taxon>Rhodopirellula</taxon>
    </lineage>
</organism>
<dbReference type="InParanoid" id="Q7UYL8"/>